<proteinExistence type="predicted"/>
<evidence type="ECO:0000313" key="3">
    <source>
        <dbReference type="Proteomes" id="UP000475862"/>
    </source>
</evidence>
<dbReference type="AlphaFoldDB" id="A0A6G0TAI4"/>
<feature type="transmembrane region" description="Helical" evidence="1">
    <location>
        <begin position="71"/>
        <end position="96"/>
    </location>
</feature>
<keyword evidence="1" id="KW-0472">Membrane</keyword>
<dbReference type="EMBL" id="VYZN01000048">
    <property type="protein sequence ID" value="KAE9528889.1"/>
    <property type="molecule type" value="Genomic_DNA"/>
</dbReference>
<dbReference type="OrthoDB" id="10575196at2759"/>
<protein>
    <submittedName>
        <fullName evidence="2">Uncharacterized protein</fullName>
    </submittedName>
</protein>
<dbReference type="Proteomes" id="UP000475862">
    <property type="component" value="Unassembled WGS sequence"/>
</dbReference>
<accession>A0A6G0TAI4</accession>
<keyword evidence="1" id="KW-0812">Transmembrane</keyword>
<keyword evidence="1" id="KW-1133">Transmembrane helix</keyword>
<evidence type="ECO:0000313" key="2">
    <source>
        <dbReference type="EMBL" id="KAE9528889.1"/>
    </source>
</evidence>
<comment type="caution">
    <text evidence="2">The sequence shown here is derived from an EMBL/GenBank/DDBJ whole genome shotgun (WGS) entry which is preliminary data.</text>
</comment>
<evidence type="ECO:0000256" key="1">
    <source>
        <dbReference type="SAM" id="Phobius"/>
    </source>
</evidence>
<keyword evidence="3" id="KW-1185">Reference proteome</keyword>
<gene>
    <name evidence="2" type="ORF">AGLY_012464</name>
</gene>
<organism evidence="2 3">
    <name type="scientific">Aphis glycines</name>
    <name type="common">Soybean aphid</name>
    <dbReference type="NCBI Taxonomy" id="307491"/>
    <lineage>
        <taxon>Eukaryota</taxon>
        <taxon>Metazoa</taxon>
        <taxon>Ecdysozoa</taxon>
        <taxon>Arthropoda</taxon>
        <taxon>Hexapoda</taxon>
        <taxon>Insecta</taxon>
        <taxon>Pterygota</taxon>
        <taxon>Neoptera</taxon>
        <taxon>Paraneoptera</taxon>
        <taxon>Hemiptera</taxon>
        <taxon>Sternorrhyncha</taxon>
        <taxon>Aphidomorpha</taxon>
        <taxon>Aphidoidea</taxon>
        <taxon>Aphididae</taxon>
        <taxon>Aphidini</taxon>
        <taxon>Aphis</taxon>
        <taxon>Aphis</taxon>
    </lineage>
</organism>
<sequence length="234" mass="27774">MRLNVWKILPPKFFLSTLQKKNSRKNRNFQCSINNSKKSKNFENLTFLSYNHIPKKNRFGRKLVLRKNSRFSVTFFLFFSIFLKNVGKFLLLTSIMHQGYSLCHRKPPPKFEIKALFRLVMLYTDTQKKPQIIVESIHSSLRSESKIYKWKSLCRIATIGIVIQQKIFVTYSNTNGVLCEFIFKIQNLNNGLRETYLEILCPSSYLWNYFLSNVNLEWDLTTQPYDIMDYGPSY</sequence>
<name>A0A6G0TAI4_APHGL</name>
<reference evidence="2 3" key="1">
    <citation type="submission" date="2019-08" db="EMBL/GenBank/DDBJ databases">
        <title>The genome of the soybean aphid Biotype 1, its phylome, world population structure and adaptation to the North American continent.</title>
        <authorList>
            <person name="Giordano R."/>
            <person name="Donthu R.K."/>
            <person name="Hernandez A.G."/>
            <person name="Wright C.L."/>
            <person name="Zimin A.V."/>
        </authorList>
    </citation>
    <scope>NUCLEOTIDE SEQUENCE [LARGE SCALE GENOMIC DNA]</scope>
    <source>
        <tissue evidence="2">Whole aphids</tissue>
    </source>
</reference>